<accession>A0A5C8P3L3</accession>
<dbReference type="Pfam" id="PF24124">
    <property type="entry name" value="YphA"/>
    <property type="match status" value="1"/>
</dbReference>
<keyword evidence="1" id="KW-0812">Transmembrane</keyword>
<evidence type="ECO:0000256" key="1">
    <source>
        <dbReference type="SAM" id="Phobius"/>
    </source>
</evidence>
<evidence type="ECO:0000313" key="2">
    <source>
        <dbReference type="EMBL" id="TXL67867.1"/>
    </source>
</evidence>
<feature type="transmembrane region" description="Helical" evidence="1">
    <location>
        <begin position="76"/>
        <end position="94"/>
    </location>
</feature>
<dbReference type="OrthoDB" id="2965169at2"/>
<keyword evidence="3" id="KW-1185">Reference proteome</keyword>
<dbReference type="RefSeq" id="WP_147665604.1">
    <property type="nucleotide sequence ID" value="NZ_VDUW01000001.1"/>
</dbReference>
<feature type="transmembrane region" description="Helical" evidence="1">
    <location>
        <begin position="100"/>
        <end position="122"/>
    </location>
</feature>
<feature type="transmembrane region" description="Helical" evidence="1">
    <location>
        <begin position="129"/>
        <end position="147"/>
    </location>
</feature>
<proteinExistence type="predicted"/>
<dbReference type="AlphaFoldDB" id="A0A5C8P3L3"/>
<dbReference type="Proteomes" id="UP000321574">
    <property type="component" value="Unassembled WGS sequence"/>
</dbReference>
<dbReference type="EMBL" id="VDUW01000001">
    <property type="protein sequence ID" value="TXL67867.1"/>
    <property type="molecule type" value="Genomic_DNA"/>
</dbReference>
<sequence length="201" mass="23542">MTSGLMFYWLGWIFWVISYFFIKQNKEQQFFSFWILIIIGTSNIFISIGFLDFSIAYFILFFGSFLLLLQNLDMFYHLFVSFTIMVGYASYLIWENEAPFLSIFPRLFLLSALIVSMSSFLTQGLKSRCIVAIVGVCGGELLYYLFLLHYQAHSTMGSLVFLDTTIIIISSLFLLEILFRLYTKITAFFHHLKSQYIGYTR</sequence>
<dbReference type="InterPro" id="IPR014617">
    <property type="entry name" value="YphA_Bacsu"/>
</dbReference>
<reference evidence="2 3" key="1">
    <citation type="submission" date="2019-06" db="EMBL/GenBank/DDBJ databases">
        <title>Cerasibacillus sp. nov., isolated from maize field.</title>
        <authorList>
            <person name="Lin S.-Y."/>
            <person name="Tsai C.-F."/>
            <person name="Young C.-C."/>
        </authorList>
    </citation>
    <scope>NUCLEOTIDE SEQUENCE [LARGE SCALE GENOMIC DNA]</scope>
    <source>
        <strain evidence="2 3">CC-CFT480</strain>
    </source>
</reference>
<feature type="transmembrane region" description="Helical" evidence="1">
    <location>
        <begin position="29"/>
        <end position="48"/>
    </location>
</feature>
<keyword evidence="1" id="KW-1133">Transmembrane helix</keyword>
<keyword evidence="1" id="KW-0472">Membrane</keyword>
<name>A0A5C8P3L3_9BACI</name>
<organism evidence="2 3">
    <name type="scientific">Cerasibacillus terrae</name>
    <dbReference type="NCBI Taxonomy" id="2498845"/>
    <lineage>
        <taxon>Bacteria</taxon>
        <taxon>Bacillati</taxon>
        <taxon>Bacillota</taxon>
        <taxon>Bacilli</taxon>
        <taxon>Bacillales</taxon>
        <taxon>Bacillaceae</taxon>
        <taxon>Cerasibacillus</taxon>
    </lineage>
</organism>
<gene>
    <name evidence="2" type="ORF">FHP05_02265</name>
</gene>
<feature type="transmembrane region" description="Helical" evidence="1">
    <location>
        <begin position="6"/>
        <end position="22"/>
    </location>
</feature>
<evidence type="ECO:0000313" key="3">
    <source>
        <dbReference type="Proteomes" id="UP000321574"/>
    </source>
</evidence>
<comment type="caution">
    <text evidence="2">The sequence shown here is derived from an EMBL/GenBank/DDBJ whole genome shotgun (WGS) entry which is preliminary data.</text>
</comment>
<feature type="transmembrane region" description="Helical" evidence="1">
    <location>
        <begin position="159"/>
        <end position="179"/>
    </location>
</feature>
<feature type="transmembrane region" description="Helical" evidence="1">
    <location>
        <begin position="54"/>
        <end position="69"/>
    </location>
</feature>
<protein>
    <submittedName>
        <fullName evidence="2">Uncharacterized protein</fullName>
    </submittedName>
</protein>